<evidence type="ECO:0000313" key="3">
    <source>
        <dbReference type="Proteomes" id="UP001143330"/>
    </source>
</evidence>
<dbReference type="RefSeq" id="WP_213366751.1">
    <property type="nucleotide sequence ID" value="NZ_BSFM01000006.1"/>
</dbReference>
<dbReference type="InterPro" id="IPR011008">
    <property type="entry name" value="Dimeric_a/b-barrel"/>
</dbReference>
<sequence length="207" mass="22210">MAKGYWISRIDVNDAEAYKPYVAGADAAIAAYGGRFLVRGGAFEAPEGVARARNVVVEFKDYETALACFNSPEYQAAYKYRLAASDGEHLVIEEYEGSQPAAGVIDGPASGPGTAYWVMRIDVHDAEGYKPYIAADAIAIESSKGWFLVRGGKHEAVHGPARSRNVVLAFKDYATAVAAYHSPEYQAALGFRKAAADAEVIIIHGAE</sequence>
<dbReference type="Proteomes" id="UP001143330">
    <property type="component" value="Unassembled WGS sequence"/>
</dbReference>
<protein>
    <recommendedName>
        <fullName evidence="1">DUF1330 domain-containing protein</fullName>
    </recommendedName>
</protein>
<dbReference type="PANTHER" id="PTHR41521">
    <property type="match status" value="1"/>
</dbReference>
<dbReference type="InterPro" id="IPR010753">
    <property type="entry name" value="DUF1330"/>
</dbReference>
<comment type="caution">
    <text evidence="2">The sequence shown here is derived from an EMBL/GenBank/DDBJ whole genome shotgun (WGS) entry which is preliminary data.</text>
</comment>
<keyword evidence="3" id="KW-1185">Reference proteome</keyword>
<feature type="domain" description="DUF1330" evidence="1">
    <location>
        <begin position="114"/>
        <end position="205"/>
    </location>
</feature>
<accession>A0A9W6JWN2</accession>
<reference evidence="2" key="2">
    <citation type="submission" date="2023-01" db="EMBL/GenBank/DDBJ databases">
        <authorList>
            <person name="Sun Q."/>
            <person name="Evtushenko L."/>
        </authorList>
    </citation>
    <scope>NUCLEOTIDE SEQUENCE</scope>
    <source>
        <strain evidence="2">VKM B-2789</strain>
    </source>
</reference>
<dbReference type="AlphaFoldDB" id="A0A9W6JWN2"/>
<reference evidence="2" key="1">
    <citation type="journal article" date="2014" name="Int. J. Syst. Evol. Microbiol.">
        <title>Complete genome sequence of Corynebacterium casei LMG S-19264T (=DSM 44701T), isolated from a smear-ripened cheese.</title>
        <authorList>
            <consortium name="US DOE Joint Genome Institute (JGI-PGF)"/>
            <person name="Walter F."/>
            <person name="Albersmeier A."/>
            <person name="Kalinowski J."/>
            <person name="Ruckert C."/>
        </authorList>
    </citation>
    <scope>NUCLEOTIDE SEQUENCE</scope>
    <source>
        <strain evidence="2">VKM B-2789</strain>
    </source>
</reference>
<feature type="domain" description="DUF1330" evidence="1">
    <location>
        <begin position="3"/>
        <end position="94"/>
    </location>
</feature>
<evidence type="ECO:0000259" key="1">
    <source>
        <dbReference type="Pfam" id="PF07045"/>
    </source>
</evidence>
<dbReference type="Gene3D" id="3.30.70.100">
    <property type="match status" value="2"/>
</dbReference>
<dbReference type="SUPFAM" id="SSF54909">
    <property type="entry name" value="Dimeric alpha+beta barrel"/>
    <property type="match status" value="2"/>
</dbReference>
<evidence type="ECO:0000313" key="2">
    <source>
        <dbReference type="EMBL" id="GLK83269.1"/>
    </source>
</evidence>
<dbReference type="Pfam" id="PF07045">
    <property type="entry name" value="DUF1330"/>
    <property type="match status" value="2"/>
</dbReference>
<gene>
    <name evidence="2" type="ORF">GCM10017653_13380</name>
</gene>
<dbReference type="PANTHER" id="PTHR41521:SF4">
    <property type="entry name" value="BLR0684 PROTEIN"/>
    <property type="match status" value="1"/>
</dbReference>
<dbReference type="EMBL" id="BSFM01000006">
    <property type="protein sequence ID" value="GLK83269.1"/>
    <property type="molecule type" value="Genomic_DNA"/>
</dbReference>
<name>A0A9W6JWN2_9HYPH</name>
<organism evidence="2 3">
    <name type="scientific">Ancylobacter defluvii</name>
    <dbReference type="NCBI Taxonomy" id="1282440"/>
    <lineage>
        <taxon>Bacteria</taxon>
        <taxon>Pseudomonadati</taxon>
        <taxon>Pseudomonadota</taxon>
        <taxon>Alphaproteobacteria</taxon>
        <taxon>Hyphomicrobiales</taxon>
        <taxon>Xanthobacteraceae</taxon>
        <taxon>Ancylobacter</taxon>
    </lineage>
</organism>
<proteinExistence type="predicted"/>